<sequence>MSAVKPTGALASPSSYLKPNSARLSRSVSALSFGRRSRAHTIHGSGLAPASFLTSSSIPPSTKGVPRLHTLSRAFTAHGGPRPSHSYLQTLQDYYDVAESAHRTAAAATIQDSTTGFPTSSNGDSLPPPSSSVTQYFTSQLADLWTPAVPTDDTHGHSAITTPSTSIDKSAPNWLSNFSAFEGLNSNTMGLSLNSTLLVQQMLFEEPLDSETPEAGKQSTAKSSTWVPATNRQRHN</sequence>
<organism evidence="2 3">
    <name type="scientific">Dimargaris cristalligena</name>
    <dbReference type="NCBI Taxonomy" id="215637"/>
    <lineage>
        <taxon>Eukaryota</taxon>
        <taxon>Fungi</taxon>
        <taxon>Fungi incertae sedis</taxon>
        <taxon>Zoopagomycota</taxon>
        <taxon>Kickxellomycotina</taxon>
        <taxon>Dimargaritomycetes</taxon>
        <taxon>Dimargaritales</taxon>
        <taxon>Dimargaritaceae</taxon>
        <taxon>Dimargaris</taxon>
    </lineage>
</organism>
<gene>
    <name evidence="2" type="ORF">BJ085DRAFT_39877</name>
</gene>
<proteinExistence type="predicted"/>
<evidence type="ECO:0000313" key="2">
    <source>
        <dbReference type="EMBL" id="RKP34407.1"/>
    </source>
</evidence>
<protein>
    <submittedName>
        <fullName evidence="2">Uncharacterized protein</fullName>
    </submittedName>
</protein>
<reference evidence="3" key="1">
    <citation type="journal article" date="2018" name="Nat. Microbiol.">
        <title>Leveraging single-cell genomics to expand the fungal tree of life.</title>
        <authorList>
            <person name="Ahrendt S.R."/>
            <person name="Quandt C.A."/>
            <person name="Ciobanu D."/>
            <person name="Clum A."/>
            <person name="Salamov A."/>
            <person name="Andreopoulos B."/>
            <person name="Cheng J.F."/>
            <person name="Woyke T."/>
            <person name="Pelin A."/>
            <person name="Henrissat B."/>
            <person name="Reynolds N.K."/>
            <person name="Benny G.L."/>
            <person name="Smith M.E."/>
            <person name="James T.Y."/>
            <person name="Grigoriev I.V."/>
        </authorList>
    </citation>
    <scope>NUCLEOTIDE SEQUENCE [LARGE SCALE GENOMIC DNA]</scope>
    <source>
        <strain evidence="3">RSA 468</strain>
    </source>
</reference>
<feature type="compositionally biased region" description="Polar residues" evidence="1">
    <location>
        <begin position="111"/>
        <end position="124"/>
    </location>
</feature>
<dbReference type="EMBL" id="ML003216">
    <property type="protein sequence ID" value="RKP34407.1"/>
    <property type="molecule type" value="Genomic_DNA"/>
</dbReference>
<dbReference type="Proteomes" id="UP000268162">
    <property type="component" value="Unassembled WGS sequence"/>
</dbReference>
<feature type="region of interest" description="Disordered" evidence="1">
    <location>
        <begin position="111"/>
        <end position="133"/>
    </location>
</feature>
<feature type="region of interest" description="Disordered" evidence="1">
    <location>
        <begin position="208"/>
        <end position="236"/>
    </location>
</feature>
<evidence type="ECO:0000313" key="3">
    <source>
        <dbReference type="Proteomes" id="UP000268162"/>
    </source>
</evidence>
<evidence type="ECO:0000256" key="1">
    <source>
        <dbReference type="SAM" id="MobiDB-lite"/>
    </source>
</evidence>
<name>A0A4P9ZMC3_9FUNG</name>
<accession>A0A4P9ZMC3</accession>
<dbReference type="AlphaFoldDB" id="A0A4P9ZMC3"/>
<keyword evidence="3" id="KW-1185">Reference proteome</keyword>
<feature type="compositionally biased region" description="Polar residues" evidence="1">
    <location>
        <begin position="217"/>
        <end position="236"/>
    </location>
</feature>